<keyword evidence="2" id="KW-1185">Reference proteome</keyword>
<dbReference type="VEuPathDB" id="VectorBase:GAUT014493"/>
<sequence>MADDVCQCHTIYWFALHKSQKTLVPQNWHVSFIIFESQEVKNCRIDNAIGHADECNTGIEFRAITLPKIIASRKEQSPASNKGNIIPFIKAAVSCNEFICVSRPRIMPLYCATSADASELRL</sequence>
<protein>
    <submittedName>
        <fullName evidence="1">Uncharacterized protein</fullName>
    </submittedName>
</protein>
<dbReference type="Proteomes" id="UP000078200">
    <property type="component" value="Unassembled WGS sequence"/>
</dbReference>
<accession>A0A1A9UT52</accession>
<dbReference type="EnsemblMetazoa" id="GAUT014493-RA">
    <property type="protein sequence ID" value="GAUT014493-PA"/>
    <property type="gene ID" value="GAUT014493"/>
</dbReference>
<proteinExistence type="predicted"/>
<name>A0A1A9UT52_GLOAU</name>
<organism evidence="1 2">
    <name type="scientific">Glossina austeni</name>
    <name type="common">Savannah tsetse fly</name>
    <dbReference type="NCBI Taxonomy" id="7395"/>
    <lineage>
        <taxon>Eukaryota</taxon>
        <taxon>Metazoa</taxon>
        <taxon>Ecdysozoa</taxon>
        <taxon>Arthropoda</taxon>
        <taxon>Hexapoda</taxon>
        <taxon>Insecta</taxon>
        <taxon>Pterygota</taxon>
        <taxon>Neoptera</taxon>
        <taxon>Endopterygota</taxon>
        <taxon>Diptera</taxon>
        <taxon>Brachycera</taxon>
        <taxon>Muscomorpha</taxon>
        <taxon>Hippoboscoidea</taxon>
        <taxon>Glossinidae</taxon>
        <taxon>Glossina</taxon>
    </lineage>
</organism>
<reference evidence="1" key="1">
    <citation type="submission" date="2020-05" db="UniProtKB">
        <authorList>
            <consortium name="EnsemblMetazoa"/>
        </authorList>
    </citation>
    <scope>IDENTIFICATION</scope>
    <source>
        <strain evidence="1">TTRI</strain>
    </source>
</reference>
<dbReference type="AlphaFoldDB" id="A0A1A9UT52"/>
<evidence type="ECO:0000313" key="1">
    <source>
        <dbReference type="EnsemblMetazoa" id="GAUT014493-PA"/>
    </source>
</evidence>
<evidence type="ECO:0000313" key="2">
    <source>
        <dbReference type="Proteomes" id="UP000078200"/>
    </source>
</evidence>